<dbReference type="GeneID" id="24131441"/>
<dbReference type="RefSeq" id="XP_012204189.1">
    <property type="nucleotide sequence ID" value="XM_012348799.1"/>
</dbReference>
<sequence>MAAEDPLRRLSDAARTIVKQRRSTLTAIAAAEADSDDDEHDHLGQHAAKYHRLRHVTATMAPVQRDVQAQWLWLNGKLVDAKAHFIEIARSCPAYPHVHFKLGYLYLLLHDAHKALEAFG</sequence>
<dbReference type="InterPro" id="IPR011990">
    <property type="entry name" value="TPR-like_helical_dom_sf"/>
</dbReference>
<reference evidence="1 2" key="1">
    <citation type="journal article" date="2013" name="PLoS Genet.">
        <title>Distinctive expansion of potential virulence genes in the genome of the oomycete fish pathogen Saprolegnia parasitica.</title>
        <authorList>
            <person name="Jiang R.H."/>
            <person name="de Bruijn I."/>
            <person name="Haas B.J."/>
            <person name="Belmonte R."/>
            <person name="Lobach L."/>
            <person name="Christie J."/>
            <person name="van den Ackerveken G."/>
            <person name="Bottin A."/>
            <person name="Bulone V."/>
            <person name="Diaz-Moreno S.M."/>
            <person name="Dumas B."/>
            <person name="Fan L."/>
            <person name="Gaulin E."/>
            <person name="Govers F."/>
            <person name="Grenville-Briggs L.J."/>
            <person name="Horner N.R."/>
            <person name="Levin J.Z."/>
            <person name="Mammella M."/>
            <person name="Meijer H.J."/>
            <person name="Morris P."/>
            <person name="Nusbaum C."/>
            <person name="Oome S."/>
            <person name="Phillips A.J."/>
            <person name="van Rooyen D."/>
            <person name="Rzeszutek E."/>
            <person name="Saraiva M."/>
            <person name="Secombes C.J."/>
            <person name="Seidl M.F."/>
            <person name="Snel B."/>
            <person name="Stassen J.H."/>
            <person name="Sykes S."/>
            <person name="Tripathy S."/>
            <person name="van den Berg H."/>
            <person name="Vega-Arreguin J.C."/>
            <person name="Wawra S."/>
            <person name="Young S.K."/>
            <person name="Zeng Q."/>
            <person name="Dieguez-Uribeondo J."/>
            <person name="Russ C."/>
            <person name="Tyler B.M."/>
            <person name="van West P."/>
        </authorList>
    </citation>
    <scope>NUCLEOTIDE SEQUENCE [LARGE SCALE GENOMIC DNA]</scope>
    <source>
        <strain evidence="1 2">CBS 223.65</strain>
    </source>
</reference>
<keyword evidence="2" id="KW-1185">Reference proteome</keyword>
<proteinExistence type="predicted"/>
<dbReference type="VEuPathDB" id="FungiDB:SPRG_09268"/>
<protein>
    <submittedName>
        <fullName evidence="1">Uncharacterized protein</fullName>
    </submittedName>
</protein>
<gene>
    <name evidence="1" type="ORF">SPRG_09268</name>
</gene>
<dbReference type="KEGG" id="spar:SPRG_09268"/>
<evidence type="ECO:0000313" key="2">
    <source>
        <dbReference type="Proteomes" id="UP000030745"/>
    </source>
</evidence>
<accession>A0A067C7H7</accession>
<dbReference type="Proteomes" id="UP000030745">
    <property type="component" value="Unassembled WGS sequence"/>
</dbReference>
<evidence type="ECO:0000313" key="1">
    <source>
        <dbReference type="EMBL" id="KDO25120.1"/>
    </source>
</evidence>
<dbReference type="SUPFAM" id="SSF48452">
    <property type="entry name" value="TPR-like"/>
    <property type="match status" value="1"/>
</dbReference>
<dbReference type="AlphaFoldDB" id="A0A067C7H7"/>
<name>A0A067C7H7_SAPPC</name>
<organism evidence="1 2">
    <name type="scientific">Saprolegnia parasitica (strain CBS 223.65)</name>
    <dbReference type="NCBI Taxonomy" id="695850"/>
    <lineage>
        <taxon>Eukaryota</taxon>
        <taxon>Sar</taxon>
        <taxon>Stramenopiles</taxon>
        <taxon>Oomycota</taxon>
        <taxon>Saprolegniomycetes</taxon>
        <taxon>Saprolegniales</taxon>
        <taxon>Saprolegniaceae</taxon>
        <taxon>Saprolegnia</taxon>
    </lineage>
</organism>
<dbReference type="EMBL" id="KK583235">
    <property type="protein sequence ID" value="KDO25120.1"/>
    <property type="molecule type" value="Genomic_DNA"/>
</dbReference>